<evidence type="ECO:0000256" key="6">
    <source>
        <dbReference type="ARBA" id="ARBA00023098"/>
    </source>
</evidence>
<evidence type="ECO:0000313" key="12">
    <source>
        <dbReference type="EMBL" id="MBZ9777815.1"/>
    </source>
</evidence>
<dbReference type="PANTHER" id="PTHR45266:SF3">
    <property type="entry name" value="OXALOACETATE DECARBOXYLASE ALPHA CHAIN"/>
    <property type="match status" value="1"/>
</dbReference>
<evidence type="ECO:0000313" key="13">
    <source>
        <dbReference type="Proteomes" id="UP001199314"/>
    </source>
</evidence>
<dbReference type="GO" id="GO:0003989">
    <property type="term" value="F:acetyl-CoA carboxylase activity"/>
    <property type="evidence" value="ECO:0007669"/>
    <property type="project" value="UniProtKB-EC"/>
</dbReference>
<comment type="caution">
    <text evidence="12">The sequence shown here is derived from an EMBL/GenBank/DDBJ whole genome shotgun (WGS) entry which is preliminary data.</text>
</comment>
<dbReference type="InterPro" id="IPR000089">
    <property type="entry name" value="Biotin_lipoyl"/>
</dbReference>
<evidence type="ECO:0000256" key="9">
    <source>
        <dbReference type="RuleBase" id="RU364072"/>
    </source>
</evidence>
<dbReference type="InterPro" id="IPR001249">
    <property type="entry name" value="AcCoA_biotinCC"/>
</dbReference>
<keyword evidence="7 9" id="KW-0275">Fatty acid biosynthesis</keyword>
<feature type="region of interest" description="Disordered" evidence="10">
    <location>
        <begin position="44"/>
        <end position="85"/>
    </location>
</feature>
<dbReference type="PROSITE" id="PS00188">
    <property type="entry name" value="BIOTIN"/>
    <property type="match status" value="1"/>
</dbReference>
<evidence type="ECO:0000256" key="2">
    <source>
        <dbReference type="ARBA" id="ARBA00005194"/>
    </source>
</evidence>
<organism evidence="12 13">
    <name type="scientific">Psychroflexus longus</name>
    <dbReference type="NCBI Taxonomy" id="2873596"/>
    <lineage>
        <taxon>Bacteria</taxon>
        <taxon>Pseudomonadati</taxon>
        <taxon>Bacteroidota</taxon>
        <taxon>Flavobacteriia</taxon>
        <taxon>Flavobacteriales</taxon>
        <taxon>Flavobacteriaceae</taxon>
        <taxon>Psychroflexus</taxon>
    </lineage>
</organism>
<dbReference type="Gene3D" id="2.40.50.100">
    <property type="match status" value="1"/>
</dbReference>
<dbReference type="InterPro" id="IPR050709">
    <property type="entry name" value="Biotin_Carboxyl_Carrier/Decarb"/>
</dbReference>
<keyword evidence="4 9" id="KW-0444">Lipid biosynthesis</keyword>
<keyword evidence="5 9" id="KW-0276">Fatty acid metabolism</keyword>
<accession>A0ABS7XFV4</accession>
<keyword evidence="12" id="KW-0436">Ligase</keyword>
<proteinExistence type="predicted"/>
<keyword evidence="13" id="KW-1185">Reference proteome</keyword>
<dbReference type="InterPro" id="IPR011053">
    <property type="entry name" value="Single_hybrid_motif"/>
</dbReference>
<evidence type="ECO:0000256" key="1">
    <source>
        <dbReference type="ARBA" id="ARBA00003761"/>
    </source>
</evidence>
<protein>
    <recommendedName>
        <fullName evidence="3 9">Biotin carboxyl carrier protein of acetyl-CoA carboxylase</fullName>
    </recommendedName>
</protein>
<dbReference type="SUPFAM" id="SSF51230">
    <property type="entry name" value="Single hybrid motif"/>
    <property type="match status" value="1"/>
</dbReference>
<evidence type="ECO:0000256" key="4">
    <source>
        <dbReference type="ARBA" id="ARBA00022516"/>
    </source>
</evidence>
<dbReference type="PROSITE" id="PS50968">
    <property type="entry name" value="BIOTINYL_LIPOYL"/>
    <property type="match status" value="1"/>
</dbReference>
<dbReference type="RefSeq" id="WP_224460173.1">
    <property type="nucleotide sequence ID" value="NZ_JAIQZE010000001.1"/>
</dbReference>
<evidence type="ECO:0000256" key="5">
    <source>
        <dbReference type="ARBA" id="ARBA00022832"/>
    </source>
</evidence>
<comment type="pathway">
    <text evidence="2 9">Lipid metabolism; fatty acid biosynthesis.</text>
</comment>
<comment type="function">
    <text evidence="1 9">This protein is a component of the acetyl coenzyme A carboxylase complex; first, biotin carboxylase catalyzes the carboxylation of the carrier protein and then the transcarboxylase transfers the carboxyl group to form malonyl-CoA.</text>
</comment>
<evidence type="ECO:0000256" key="10">
    <source>
        <dbReference type="SAM" id="MobiDB-lite"/>
    </source>
</evidence>
<dbReference type="EMBL" id="JAIQZE010000001">
    <property type="protein sequence ID" value="MBZ9777815.1"/>
    <property type="molecule type" value="Genomic_DNA"/>
</dbReference>
<feature type="domain" description="Lipoyl-binding" evidence="11">
    <location>
        <begin position="86"/>
        <end position="162"/>
    </location>
</feature>
<gene>
    <name evidence="12" type="primary">accB</name>
    <name evidence="12" type="ORF">LB452_02670</name>
</gene>
<sequence length="164" mass="18211">MDLKEIQNLIKFVAKSGASEVKLEMDDVKITIKTGSEDDGRTYVQQLPMNMPQQQMQQAPVQNQQQAQAPATEESSSPKANDDDKYVTIKSPIIGTFYRKPSPDKPTFVEVGSEVKEGDVLCTIEAMKLFNEIESEISGKIVKVLVDDSSPVEFDQPLFLVDPS</sequence>
<dbReference type="NCBIfam" id="TIGR00531">
    <property type="entry name" value="BCCP"/>
    <property type="match status" value="1"/>
</dbReference>
<feature type="compositionally biased region" description="Low complexity" evidence="10">
    <location>
        <begin position="44"/>
        <end position="71"/>
    </location>
</feature>
<dbReference type="Proteomes" id="UP001199314">
    <property type="component" value="Unassembled WGS sequence"/>
</dbReference>
<evidence type="ECO:0000256" key="7">
    <source>
        <dbReference type="ARBA" id="ARBA00023160"/>
    </source>
</evidence>
<dbReference type="PRINTS" id="PR01071">
    <property type="entry name" value="ACOABIOTINCC"/>
</dbReference>
<reference evidence="13" key="1">
    <citation type="submission" date="2023-07" db="EMBL/GenBank/DDBJ databases">
        <title>Novel species isolated from saline lakes on Tibetan Plateau.</title>
        <authorList>
            <person name="Lu H."/>
        </authorList>
    </citation>
    <scope>NUCLEOTIDE SEQUENCE [LARGE SCALE GENOMIC DNA]</scope>
    <source>
        <strain evidence="13">CAK8W</strain>
    </source>
</reference>
<dbReference type="PANTHER" id="PTHR45266">
    <property type="entry name" value="OXALOACETATE DECARBOXYLASE ALPHA CHAIN"/>
    <property type="match status" value="1"/>
</dbReference>
<evidence type="ECO:0000259" key="11">
    <source>
        <dbReference type="PROSITE" id="PS50968"/>
    </source>
</evidence>
<evidence type="ECO:0000256" key="8">
    <source>
        <dbReference type="ARBA" id="ARBA00023267"/>
    </source>
</evidence>
<dbReference type="Pfam" id="PF00364">
    <property type="entry name" value="Biotin_lipoyl"/>
    <property type="match status" value="1"/>
</dbReference>
<evidence type="ECO:0000256" key="3">
    <source>
        <dbReference type="ARBA" id="ARBA00017562"/>
    </source>
</evidence>
<keyword evidence="8 9" id="KW-0092">Biotin</keyword>
<dbReference type="CDD" id="cd06850">
    <property type="entry name" value="biotinyl_domain"/>
    <property type="match status" value="1"/>
</dbReference>
<name>A0ABS7XFV4_9FLAO</name>
<dbReference type="InterPro" id="IPR001882">
    <property type="entry name" value="Biotin_BS"/>
</dbReference>
<keyword evidence="6 9" id="KW-0443">Lipid metabolism</keyword>